<dbReference type="NCBIfam" id="TIGR01938">
    <property type="entry name" value="nqrC"/>
    <property type="match status" value="1"/>
</dbReference>
<dbReference type="Pfam" id="PF04205">
    <property type="entry name" value="FMN_bind"/>
    <property type="match status" value="1"/>
</dbReference>
<comment type="subunit">
    <text evidence="16 17">Composed of six subunits; NqrA, NqrB, NqrC, NqrD, NqrE and NqrF.</text>
</comment>
<dbReference type="InterPro" id="IPR010204">
    <property type="entry name" value="NqrC"/>
</dbReference>
<dbReference type="RefSeq" id="WP_233051209.1">
    <property type="nucleotide sequence ID" value="NZ_JAIMJA010000002.1"/>
</dbReference>
<organism evidence="19 20">
    <name type="scientific">Motilimonas cestriensis</name>
    <dbReference type="NCBI Taxonomy" id="2742685"/>
    <lineage>
        <taxon>Bacteria</taxon>
        <taxon>Pseudomonadati</taxon>
        <taxon>Pseudomonadota</taxon>
        <taxon>Gammaproteobacteria</taxon>
        <taxon>Alteromonadales</taxon>
        <taxon>Alteromonadales genera incertae sedis</taxon>
        <taxon>Motilimonas</taxon>
    </lineage>
</organism>
<dbReference type="PIRSF" id="PIRSF009437">
    <property type="entry name" value="NQR-1_subunit_C"/>
    <property type="match status" value="1"/>
</dbReference>
<dbReference type="PANTHER" id="PTHR37838:SF1">
    <property type="entry name" value="NA(+)-TRANSLOCATING NADH-QUINONE REDUCTASE SUBUNIT C"/>
    <property type="match status" value="1"/>
</dbReference>
<comment type="subcellular location">
    <subcellularLocation>
        <location evidence="16">Cell membrane</location>
        <topology evidence="16">Single-pass membrane protein</topology>
    </subcellularLocation>
</comment>
<comment type="similarity">
    <text evidence="16 17">Belongs to the NqrC family.</text>
</comment>
<evidence type="ECO:0000256" key="2">
    <source>
        <dbReference type="ARBA" id="ARBA00022475"/>
    </source>
</evidence>
<comment type="caution">
    <text evidence="19">The sequence shown here is derived from an EMBL/GenBank/DDBJ whole genome shotgun (WGS) entry which is preliminary data.</text>
</comment>
<keyword evidence="5 16" id="KW-0285">Flavoprotein</keyword>
<feature type="transmembrane region" description="Helical" evidence="16">
    <location>
        <begin position="12"/>
        <end position="32"/>
    </location>
</feature>
<keyword evidence="13 16" id="KW-0830">Ubiquinone</keyword>
<keyword evidence="7 16" id="KW-0812">Transmembrane</keyword>
<sequence>MANKESLGKTLGVVVGVCLVCSIVVSVAAVGLRPTQQANALLDKQKNILAVSGLEIGSQKMADVFAKNIEPRLVDLATGEYVDVKDVEDVSNINEYDPLAAAKEPSMSTKLPAEKAIAGFSTRENIGLVYLVNSDAGELERVIVPVRGAGLWNMMYAFVAVQPDGNTVDGITYYQQGETPGLGGEVENPMWKALWPGKKLYDEQGNPAIKIVKGGAAEGDVHGVDGLSGATLTGAGIQHTFDFWLSTDGYGSYLKKLGKGELNNG</sequence>
<comment type="catalytic activity">
    <reaction evidence="16 17">
        <text>a ubiquinone + n Na(+)(in) + NADH + H(+) = a ubiquinol + n Na(+)(out) + NAD(+)</text>
        <dbReference type="Rhea" id="RHEA:47748"/>
        <dbReference type="Rhea" id="RHEA-COMP:9565"/>
        <dbReference type="Rhea" id="RHEA-COMP:9566"/>
        <dbReference type="ChEBI" id="CHEBI:15378"/>
        <dbReference type="ChEBI" id="CHEBI:16389"/>
        <dbReference type="ChEBI" id="CHEBI:17976"/>
        <dbReference type="ChEBI" id="CHEBI:29101"/>
        <dbReference type="ChEBI" id="CHEBI:57540"/>
        <dbReference type="ChEBI" id="CHEBI:57945"/>
        <dbReference type="EC" id="7.2.1.1"/>
    </reaction>
</comment>
<dbReference type="HAMAP" id="MF_00427">
    <property type="entry name" value="NqrC"/>
    <property type="match status" value="1"/>
</dbReference>
<evidence type="ECO:0000256" key="10">
    <source>
        <dbReference type="ARBA" id="ARBA00023027"/>
    </source>
</evidence>
<keyword evidence="4 16" id="KW-0597">Phosphoprotein</keyword>
<evidence type="ECO:0000256" key="14">
    <source>
        <dbReference type="ARBA" id="ARBA00023136"/>
    </source>
</evidence>
<gene>
    <name evidence="16" type="primary">nqrC</name>
    <name evidence="19" type="ORF">K6Y31_02110</name>
</gene>
<keyword evidence="11 16" id="KW-0915">Sodium</keyword>
<name>A0ABS8W524_9GAMM</name>
<evidence type="ECO:0000256" key="17">
    <source>
        <dbReference type="PIRNR" id="PIRNR009437"/>
    </source>
</evidence>
<evidence type="ECO:0000256" key="8">
    <source>
        <dbReference type="ARBA" id="ARBA00022967"/>
    </source>
</evidence>
<dbReference type="InterPro" id="IPR007329">
    <property type="entry name" value="FMN-bd"/>
</dbReference>
<evidence type="ECO:0000256" key="12">
    <source>
        <dbReference type="ARBA" id="ARBA00023065"/>
    </source>
</evidence>
<evidence type="ECO:0000256" key="3">
    <source>
        <dbReference type="ARBA" id="ARBA00022519"/>
    </source>
</evidence>
<keyword evidence="20" id="KW-1185">Reference proteome</keyword>
<evidence type="ECO:0000256" key="15">
    <source>
        <dbReference type="ARBA" id="ARBA00023201"/>
    </source>
</evidence>
<evidence type="ECO:0000259" key="18">
    <source>
        <dbReference type="SMART" id="SM00900"/>
    </source>
</evidence>
<keyword evidence="14 16" id="KW-0472">Membrane</keyword>
<dbReference type="NCBIfam" id="NF003749">
    <property type="entry name" value="PRK05346.1-5"/>
    <property type="match status" value="1"/>
</dbReference>
<comment type="function">
    <text evidence="16">NQR complex catalyzes the reduction of ubiquinone-1 to ubiquinol by two successive reactions, coupled with the transport of Na(+) ions from the cytoplasm to the periplasm. NqrA to NqrE are probably involved in the second step, the conversion of ubisemiquinone to ubiquinol.</text>
</comment>
<dbReference type="EMBL" id="JAIMJA010000002">
    <property type="protein sequence ID" value="MCE2593605.1"/>
    <property type="molecule type" value="Genomic_DNA"/>
</dbReference>
<comment type="caution">
    <text evidence="16">Lacks conserved residue(s) required for the propagation of feature annotation.</text>
</comment>
<keyword evidence="6 16" id="KW-0288">FMN</keyword>
<dbReference type="NCBIfam" id="NF003746">
    <property type="entry name" value="PRK05346.1-1"/>
    <property type="match status" value="1"/>
</dbReference>
<feature type="domain" description="FMN-binding" evidence="18">
    <location>
        <begin position="150"/>
        <end position="248"/>
    </location>
</feature>
<proteinExistence type="inferred from homology"/>
<reference evidence="19 20" key="1">
    <citation type="journal article" date="2022" name="Environ. Microbiol. Rep.">
        <title>Eco-phylogenetic analyses reveal divergent evolution of vitamin B12 metabolism in the marine bacterial family 'Psychromonadaceae'.</title>
        <authorList>
            <person name="Jin X."/>
            <person name="Yang Y."/>
            <person name="Cao H."/>
            <person name="Gao B."/>
            <person name="Zhao Z."/>
        </authorList>
    </citation>
    <scope>NUCLEOTIDE SEQUENCE [LARGE SCALE GENOMIC DNA]</scope>
    <source>
        <strain evidence="19 20">MKS20</strain>
    </source>
</reference>
<evidence type="ECO:0000256" key="11">
    <source>
        <dbReference type="ARBA" id="ARBA00023053"/>
    </source>
</evidence>
<keyword evidence="15 16" id="KW-0739">Sodium transport</keyword>
<keyword evidence="3" id="KW-0997">Cell inner membrane</keyword>
<evidence type="ECO:0000313" key="19">
    <source>
        <dbReference type="EMBL" id="MCE2593605.1"/>
    </source>
</evidence>
<keyword evidence="12 16" id="KW-0406">Ion transport</keyword>
<evidence type="ECO:0000256" key="6">
    <source>
        <dbReference type="ARBA" id="ARBA00022643"/>
    </source>
</evidence>
<evidence type="ECO:0000256" key="16">
    <source>
        <dbReference type="HAMAP-Rule" id="MF_00427"/>
    </source>
</evidence>
<evidence type="ECO:0000256" key="7">
    <source>
        <dbReference type="ARBA" id="ARBA00022692"/>
    </source>
</evidence>
<keyword evidence="9 16" id="KW-1133">Transmembrane helix</keyword>
<dbReference type="Proteomes" id="UP001201273">
    <property type="component" value="Unassembled WGS sequence"/>
</dbReference>
<keyword evidence="1 16" id="KW-0813">Transport</keyword>
<keyword evidence="8 16" id="KW-1278">Translocase</keyword>
<evidence type="ECO:0000256" key="4">
    <source>
        <dbReference type="ARBA" id="ARBA00022553"/>
    </source>
</evidence>
<accession>A0ABS8W524</accession>
<keyword evidence="10 16" id="KW-0520">NAD</keyword>
<keyword evidence="2 16" id="KW-1003">Cell membrane</keyword>
<dbReference type="PANTHER" id="PTHR37838">
    <property type="entry name" value="NA(+)-TRANSLOCATING NADH-QUINONE REDUCTASE SUBUNIT C"/>
    <property type="match status" value="1"/>
</dbReference>
<evidence type="ECO:0000313" key="20">
    <source>
        <dbReference type="Proteomes" id="UP001201273"/>
    </source>
</evidence>
<evidence type="ECO:0000256" key="5">
    <source>
        <dbReference type="ARBA" id="ARBA00022630"/>
    </source>
</evidence>
<evidence type="ECO:0000256" key="13">
    <source>
        <dbReference type="ARBA" id="ARBA00023075"/>
    </source>
</evidence>
<comment type="cofactor">
    <cofactor evidence="16 17">
        <name>FMN</name>
        <dbReference type="ChEBI" id="CHEBI:58210"/>
    </cofactor>
</comment>
<protein>
    <recommendedName>
        <fullName evidence="16 17">Na(+)-translocating NADH-quinone reductase subunit C</fullName>
        <shortName evidence="16 17">Na(+)-NQR subunit C</shortName>
        <shortName evidence="16 17">Na(+)-translocating NQR subunit C</shortName>
        <ecNumber evidence="16 17">7.2.1.1</ecNumber>
    </recommendedName>
    <alternativeName>
        <fullName evidence="16 17">NQR complex subunit C</fullName>
    </alternativeName>
    <alternativeName>
        <fullName evidence="16 17">NQR-1 subunit C</fullName>
    </alternativeName>
</protein>
<dbReference type="SMART" id="SM00900">
    <property type="entry name" value="FMN_bind"/>
    <property type="match status" value="1"/>
</dbReference>
<feature type="modified residue" description="FMN phosphoryl threonine" evidence="16">
    <location>
        <position position="231"/>
    </location>
</feature>
<evidence type="ECO:0000256" key="9">
    <source>
        <dbReference type="ARBA" id="ARBA00022989"/>
    </source>
</evidence>
<dbReference type="EC" id="7.2.1.1" evidence="16 17"/>
<evidence type="ECO:0000256" key="1">
    <source>
        <dbReference type="ARBA" id="ARBA00022448"/>
    </source>
</evidence>